<name>A0A2Z6G8F9_9PROT</name>
<organism evidence="1 2">
    <name type="scientific">Ferriphaselus amnicola</name>
    <dbReference type="NCBI Taxonomy" id="1188319"/>
    <lineage>
        <taxon>Bacteria</taxon>
        <taxon>Pseudomonadati</taxon>
        <taxon>Pseudomonadota</taxon>
        <taxon>Betaproteobacteria</taxon>
        <taxon>Nitrosomonadales</taxon>
        <taxon>Gallionellaceae</taxon>
        <taxon>Ferriphaselus</taxon>
    </lineage>
</organism>
<gene>
    <name evidence="1" type="ORF">OYT1_ch0162</name>
</gene>
<keyword evidence="2" id="KW-1185">Reference proteome</keyword>
<dbReference type="KEGG" id="fam:OYT1_ch0162"/>
<evidence type="ECO:0000313" key="1">
    <source>
        <dbReference type="EMBL" id="BBE49737.1"/>
    </source>
</evidence>
<dbReference type="EMBL" id="AP018738">
    <property type="protein sequence ID" value="BBE49737.1"/>
    <property type="molecule type" value="Genomic_DNA"/>
</dbReference>
<reference evidence="1 2" key="1">
    <citation type="submission" date="2018-06" db="EMBL/GenBank/DDBJ databases">
        <title>OYT1 Genome Sequencing.</title>
        <authorList>
            <person name="Kato S."/>
            <person name="Itoh T."/>
            <person name="Ohkuma M."/>
        </authorList>
    </citation>
    <scope>NUCLEOTIDE SEQUENCE [LARGE SCALE GENOMIC DNA]</scope>
    <source>
        <strain evidence="1 2">OYT1</strain>
    </source>
</reference>
<evidence type="ECO:0000313" key="2">
    <source>
        <dbReference type="Proteomes" id="UP000033070"/>
    </source>
</evidence>
<accession>A0A2Z6G8F9</accession>
<proteinExistence type="predicted"/>
<dbReference type="AlphaFoldDB" id="A0A2Z6G8F9"/>
<sequence length="35" mass="4043">MQCNLLLSFGEKTMGIHKLASQNRNDHRGTIWDIN</sequence>
<dbReference type="STRING" id="1188319.OYT1_00591"/>
<dbReference type="Proteomes" id="UP000033070">
    <property type="component" value="Chromosome"/>
</dbReference>
<protein>
    <submittedName>
        <fullName evidence="1">Uncharacterized protein</fullName>
    </submittedName>
</protein>